<keyword evidence="1" id="KW-0812">Transmembrane</keyword>
<keyword evidence="1" id="KW-1133">Transmembrane helix</keyword>
<feature type="transmembrane region" description="Helical" evidence="1">
    <location>
        <begin position="71"/>
        <end position="91"/>
    </location>
</feature>
<keyword evidence="1" id="KW-0472">Membrane</keyword>
<proteinExistence type="predicted"/>
<accession>A0A521CW12</accession>
<dbReference type="EMBL" id="WKKG01000001">
    <property type="protein sequence ID" value="MRX67036.1"/>
    <property type="molecule type" value="Genomic_DNA"/>
</dbReference>
<evidence type="ECO:0008006" key="6">
    <source>
        <dbReference type="Google" id="ProtNLM"/>
    </source>
</evidence>
<evidence type="ECO:0000256" key="1">
    <source>
        <dbReference type="SAM" id="Phobius"/>
    </source>
</evidence>
<protein>
    <recommendedName>
        <fullName evidence="6">DUF998 domain-containing protein</fullName>
    </recommendedName>
</protein>
<feature type="transmembrane region" description="Helical" evidence="1">
    <location>
        <begin position="151"/>
        <end position="172"/>
    </location>
</feature>
<name>A0A521CW12_9FLAO</name>
<reference evidence="2 5" key="2">
    <citation type="submission" date="2019-11" db="EMBL/GenBank/DDBJ databases">
        <title>Flavobacterium resistens genome.</title>
        <authorList>
            <person name="Wilson V.M."/>
            <person name="Newman J.D."/>
        </authorList>
    </citation>
    <scope>NUCLEOTIDE SEQUENCE [LARGE SCALE GENOMIC DNA]</scope>
    <source>
        <strain evidence="2 5">DSM 19382</strain>
    </source>
</reference>
<dbReference type="EMBL" id="FXTA01000002">
    <property type="protein sequence ID" value="SMO63608.1"/>
    <property type="molecule type" value="Genomic_DNA"/>
</dbReference>
<reference evidence="3 4" key="1">
    <citation type="submission" date="2017-05" db="EMBL/GenBank/DDBJ databases">
        <authorList>
            <person name="Varghese N."/>
            <person name="Submissions S."/>
        </authorList>
    </citation>
    <scope>NUCLEOTIDE SEQUENCE [LARGE SCALE GENOMIC DNA]</scope>
    <source>
        <strain evidence="3 4">DSM 19382</strain>
    </source>
</reference>
<feature type="transmembrane region" description="Helical" evidence="1">
    <location>
        <begin position="184"/>
        <end position="200"/>
    </location>
</feature>
<feature type="transmembrane region" description="Helical" evidence="1">
    <location>
        <begin position="125"/>
        <end position="144"/>
    </location>
</feature>
<evidence type="ECO:0000313" key="3">
    <source>
        <dbReference type="EMBL" id="SMO63608.1"/>
    </source>
</evidence>
<keyword evidence="5" id="KW-1185">Reference proteome</keyword>
<gene>
    <name evidence="2" type="ORF">GJU42_03565</name>
    <name evidence="3" type="ORF">SAMN06265349_102970</name>
</gene>
<dbReference type="Proteomes" id="UP000317289">
    <property type="component" value="Unassembled WGS sequence"/>
</dbReference>
<evidence type="ECO:0000313" key="4">
    <source>
        <dbReference type="Proteomes" id="UP000317289"/>
    </source>
</evidence>
<evidence type="ECO:0000313" key="2">
    <source>
        <dbReference type="EMBL" id="MRX67036.1"/>
    </source>
</evidence>
<dbReference type="OrthoDB" id="7067097at2"/>
<dbReference type="RefSeq" id="WP_142450598.1">
    <property type="nucleotide sequence ID" value="NZ_FXTA01000002.1"/>
</dbReference>
<feature type="transmembrane region" description="Helical" evidence="1">
    <location>
        <begin position="14"/>
        <end position="33"/>
    </location>
</feature>
<evidence type="ECO:0000313" key="5">
    <source>
        <dbReference type="Proteomes" id="UP000468990"/>
    </source>
</evidence>
<sequence length="215" mass="23924">MESLTIKQIVQKHSVLICLVISVILIVIATLLYPGGSLLDKNSIGFGWSKNFISNLFAAKAINGAENPGRIWAIIGMAFQSVGYGVFFIHMSKKIALRQWAKILKFIGVANILFIFLIATPLHDLGTISIVLTLIGLFIITVLILKSKLHLLKICCIICLLTFYCFFFLFGFGYLSSAIIMQKVYNASSILLVLGLEYFTKYEDFIAIKSGEQKV</sequence>
<organism evidence="3 4">
    <name type="scientific">Flavobacterium resistens</name>
    <dbReference type="NCBI Taxonomy" id="443612"/>
    <lineage>
        <taxon>Bacteria</taxon>
        <taxon>Pseudomonadati</taxon>
        <taxon>Bacteroidota</taxon>
        <taxon>Flavobacteriia</taxon>
        <taxon>Flavobacteriales</taxon>
        <taxon>Flavobacteriaceae</taxon>
        <taxon>Flavobacterium</taxon>
    </lineage>
</organism>
<feature type="transmembrane region" description="Helical" evidence="1">
    <location>
        <begin position="103"/>
        <end position="119"/>
    </location>
</feature>
<dbReference type="Proteomes" id="UP000468990">
    <property type="component" value="Unassembled WGS sequence"/>
</dbReference>
<dbReference type="AlphaFoldDB" id="A0A521CW12"/>